<dbReference type="OrthoDB" id="116233at2759"/>
<feature type="domain" description="Fe2OG dioxygenase" evidence="2">
    <location>
        <begin position="171"/>
        <end position="272"/>
    </location>
</feature>
<feature type="compositionally biased region" description="Acidic residues" evidence="1">
    <location>
        <begin position="38"/>
        <end position="54"/>
    </location>
</feature>
<comment type="caution">
    <text evidence="3">The sequence shown here is derived from an EMBL/GenBank/DDBJ whole genome shotgun (WGS) entry which is preliminary data.</text>
</comment>
<dbReference type="Gene3D" id="2.60.120.620">
    <property type="entry name" value="q2cbj1_9rhob like domain"/>
    <property type="match status" value="1"/>
</dbReference>
<dbReference type="InterPro" id="IPR005123">
    <property type="entry name" value="Oxoglu/Fe-dep_dioxygenase_dom"/>
</dbReference>
<feature type="region of interest" description="Disordered" evidence="1">
    <location>
        <begin position="1"/>
        <end position="55"/>
    </location>
</feature>
<dbReference type="PROSITE" id="PS51471">
    <property type="entry name" value="FE2OG_OXY"/>
    <property type="match status" value="1"/>
</dbReference>
<dbReference type="PANTHER" id="PTHR33099">
    <property type="entry name" value="FE2OG DIOXYGENASE DOMAIN-CONTAINING PROTEIN"/>
    <property type="match status" value="1"/>
</dbReference>
<dbReference type="Proteomes" id="UP000794436">
    <property type="component" value="Unassembled WGS sequence"/>
</dbReference>
<dbReference type="EMBL" id="SPLM01000074">
    <property type="protein sequence ID" value="TMW62129.1"/>
    <property type="molecule type" value="Genomic_DNA"/>
</dbReference>
<evidence type="ECO:0000256" key="1">
    <source>
        <dbReference type="SAM" id="MobiDB-lite"/>
    </source>
</evidence>
<gene>
    <name evidence="3" type="ORF">Poli38472_009622</name>
</gene>
<protein>
    <recommendedName>
        <fullName evidence="2">Fe2OG dioxygenase domain-containing protein</fullName>
    </recommendedName>
</protein>
<keyword evidence="4" id="KW-1185">Reference proteome</keyword>
<evidence type="ECO:0000259" key="2">
    <source>
        <dbReference type="PROSITE" id="PS51471"/>
    </source>
</evidence>
<feature type="compositionally biased region" description="Basic residues" evidence="1">
    <location>
        <begin position="816"/>
        <end position="825"/>
    </location>
</feature>
<dbReference type="PANTHER" id="PTHR33099:SF7">
    <property type="entry name" value="MYND-TYPE DOMAIN-CONTAINING PROTEIN"/>
    <property type="match status" value="1"/>
</dbReference>
<evidence type="ECO:0000313" key="3">
    <source>
        <dbReference type="EMBL" id="TMW62129.1"/>
    </source>
</evidence>
<proteinExistence type="predicted"/>
<dbReference type="AlphaFoldDB" id="A0A8K1FIJ1"/>
<feature type="region of interest" description="Disordered" evidence="1">
    <location>
        <begin position="804"/>
        <end position="825"/>
    </location>
</feature>
<feature type="compositionally biased region" description="Acidic residues" evidence="1">
    <location>
        <begin position="9"/>
        <end position="21"/>
    </location>
</feature>
<evidence type="ECO:0000313" key="4">
    <source>
        <dbReference type="Proteomes" id="UP000794436"/>
    </source>
</evidence>
<sequence>MVDPSEANDVQEVDETMECESEGGSSEDLRSTSAADNAEAESEVGSSEEEEVDDGTLLGVLTRALAKIKHPGEFYAAGSCDEYPQPGLRLQDNQLVTLPISEEAAKDLISKCHLAPYGHGEDTIVDQHVRNTSELNAATEFSLENPAWQPFIDCLTATCARALGIDTNTRTVTARLYKLLVYEVGEKFEKHQDSEKAQGMFGSLVIVLPSVFTGGELVVHGPGGRHGESFVWDPSVKSTFGLQYAAFYGDCEHEVKSVTSGYRVCLTYNLIAAATDVEDLPKVNACTDVYKEVCSATAKVLDCESTSEQFAYMLEHKYTKRGLGFEFLKNRDLLVAQYLASYCSKESKGKFGLYLAHAEYTKDCESRGSGQLKVTPPYVAYGESIQDATMKMTSVDRYVKKNPYVGDQTFDLKEQVVPSGYFADFEWDDDNKRHVPYTGNEGDFEEYWYASAALVVRPVEFTLEDTATYYGIKCAVREWLAVKAEDPTVRRDCASILFKKPGEWSTVDDEFVKAIDVVAYDINDFSIFMQMLQNCANIEFQPLLRKAMDHFGWEKHIDTIATHKWTAGNCVNVVTSLLSVTTPAECRDKLLGMEQLRPPLHTAESGQPDDSSFFMTYPATSSAQVLPDALSLSRLFTMSYPITNAIVKSWIEVDYWEMLVAIVAPAFVAFVKSLDSESLKEDVEKWRIELLAKIEPGVSDPNSWSLWIPSRWWADCCEHCDKLAAFLRSPNAHKHTIASGNRDHFNRFYLDFFTFGPLATLTRCEGQWKKLEKKDTRDEWHREVLDQIAALRGLQSERCADGAAMGDGGDCEHSVKRQKTSHLSV</sequence>
<accession>A0A8K1FIJ1</accession>
<organism evidence="3 4">
    <name type="scientific">Pythium oligandrum</name>
    <name type="common">Mycoparasitic fungus</name>
    <dbReference type="NCBI Taxonomy" id="41045"/>
    <lineage>
        <taxon>Eukaryota</taxon>
        <taxon>Sar</taxon>
        <taxon>Stramenopiles</taxon>
        <taxon>Oomycota</taxon>
        <taxon>Peronosporomycetes</taxon>
        <taxon>Pythiales</taxon>
        <taxon>Pythiaceae</taxon>
        <taxon>Pythium</taxon>
    </lineage>
</organism>
<name>A0A8K1FIJ1_PYTOL</name>
<reference evidence="3" key="1">
    <citation type="submission" date="2019-03" db="EMBL/GenBank/DDBJ databases">
        <title>Long read genome sequence of the mycoparasitic Pythium oligandrum ATCC 38472 isolated from sugarbeet rhizosphere.</title>
        <authorList>
            <person name="Gaulin E."/>
        </authorList>
    </citation>
    <scope>NUCLEOTIDE SEQUENCE</scope>
    <source>
        <strain evidence="3">ATCC 38472_TT</strain>
    </source>
</reference>